<keyword evidence="11" id="KW-1185">Reference proteome</keyword>
<dbReference type="PANTHER" id="PTHR43357">
    <property type="entry name" value="INNER MEMBRANE ABC TRANSPORTER PERMEASE PROTEIN YDCV"/>
    <property type="match status" value="1"/>
</dbReference>
<feature type="transmembrane region" description="Helical" evidence="8">
    <location>
        <begin position="95"/>
        <end position="115"/>
    </location>
</feature>
<evidence type="ECO:0000256" key="6">
    <source>
        <dbReference type="ARBA" id="ARBA00022989"/>
    </source>
</evidence>
<organism evidence="10 11">
    <name type="scientific">Cohnella boryungensis</name>
    <dbReference type="NCBI Taxonomy" id="768479"/>
    <lineage>
        <taxon>Bacteria</taxon>
        <taxon>Bacillati</taxon>
        <taxon>Bacillota</taxon>
        <taxon>Bacilli</taxon>
        <taxon>Bacillales</taxon>
        <taxon>Paenibacillaceae</taxon>
        <taxon>Cohnella</taxon>
    </lineage>
</organism>
<feature type="transmembrane region" description="Helical" evidence="8">
    <location>
        <begin position="377"/>
        <end position="398"/>
    </location>
</feature>
<evidence type="ECO:0000256" key="5">
    <source>
        <dbReference type="ARBA" id="ARBA00022692"/>
    </source>
</evidence>
<dbReference type="PROSITE" id="PS50928">
    <property type="entry name" value="ABC_TM1"/>
    <property type="match status" value="2"/>
</dbReference>
<keyword evidence="6 8" id="KW-1133">Transmembrane helix</keyword>
<feature type="transmembrane region" description="Helical" evidence="8">
    <location>
        <begin position="247"/>
        <end position="268"/>
    </location>
</feature>
<feature type="transmembrane region" description="Helical" evidence="8">
    <location>
        <begin position="410"/>
        <end position="431"/>
    </location>
</feature>
<evidence type="ECO:0000259" key="9">
    <source>
        <dbReference type="PROSITE" id="PS50928"/>
    </source>
</evidence>
<proteinExistence type="inferred from homology"/>
<dbReference type="PANTHER" id="PTHR43357:SF3">
    <property type="entry name" value="FE(3+)-TRANSPORT SYSTEM PERMEASE PROTEIN FBPB 2"/>
    <property type="match status" value="1"/>
</dbReference>
<keyword evidence="4" id="KW-0997">Cell inner membrane</keyword>
<feature type="transmembrane region" description="Helical" evidence="8">
    <location>
        <begin position="191"/>
        <end position="213"/>
    </location>
</feature>
<evidence type="ECO:0000256" key="8">
    <source>
        <dbReference type="RuleBase" id="RU363032"/>
    </source>
</evidence>
<evidence type="ECO:0000313" key="10">
    <source>
        <dbReference type="EMBL" id="MFC4303268.1"/>
    </source>
</evidence>
<dbReference type="SUPFAM" id="SSF161098">
    <property type="entry name" value="MetI-like"/>
    <property type="match status" value="2"/>
</dbReference>
<dbReference type="CDD" id="cd06261">
    <property type="entry name" value="TM_PBP2"/>
    <property type="match status" value="2"/>
</dbReference>
<dbReference type="Gene3D" id="1.10.3720.10">
    <property type="entry name" value="MetI-like"/>
    <property type="match status" value="2"/>
</dbReference>
<dbReference type="EMBL" id="JBHSED010000011">
    <property type="protein sequence ID" value="MFC4303268.1"/>
    <property type="molecule type" value="Genomic_DNA"/>
</dbReference>
<keyword evidence="5 8" id="KW-0812">Transmembrane</keyword>
<evidence type="ECO:0000256" key="7">
    <source>
        <dbReference type="ARBA" id="ARBA00023136"/>
    </source>
</evidence>
<evidence type="ECO:0000256" key="2">
    <source>
        <dbReference type="ARBA" id="ARBA00022448"/>
    </source>
</evidence>
<sequence length="551" mass="60944">MKHRVTSLRHWRRRADGWSIASWTGAAVILLPILYVLSGLLRSPNDNWVKVKQYLLTDYVLGSLKLVLLTGFFATSIGLALAWLVTGYSFPMRRFFRWALILPLAIPPYIAAYTYGAMTSYTGVIQATLRNQFDIALAPGTIEVMSFRGAVFVLTLFLYPYVYMIACAFLERQSASYVENARLLGSRRFKLFFRVVLPIARPAVVAGAMLVVFEVLSDYGVTSYFGVQTLSKAIFQTWFGMYDVDSAIRLAAWLMLAVIGIFVLERYLRRSRRFHSTTSRSKPLAPTRLKGGAAWGAAALCSAVFLLAFLAPVVQIASWAALTYRKVWRSDFGEMVLNSIGGAFIATVIILLLALMTARTARVLSSGAAYGLARIMTVGYAVPGAIIAIGVLAVFIALDEWLMPWYARAGLGEGVLVLSLSLGMLITGYVIRFMATGYNALEVGYEKIPRAYSEASRTLGAGTLRTFIKVELPLLKGSLATGFIVTFVEIVKELPLTLLLRPFNYDTLATRTYQYASDERIYEAALPSLLLIVVSLVPVILMTRMGRGKRA</sequence>
<evidence type="ECO:0000256" key="3">
    <source>
        <dbReference type="ARBA" id="ARBA00022475"/>
    </source>
</evidence>
<comment type="caution">
    <text evidence="10">The sequence shown here is derived from an EMBL/GenBank/DDBJ whole genome shotgun (WGS) entry which is preliminary data.</text>
</comment>
<keyword evidence="3" id="KW-1003">Cell membrane</keyword>
<feature type="domain" description="ABC transmembrane type-1" evidence="9">
    <location>
        <begin position="336"/>
        <end position="542"/>
    </location>
</feature>
<dbReference type="InterPro" id="IPR035906">
    <property type="entry name" value="MetI-like_sf"/>
</dbReference>
<feature type="transmembrane region" description="Helical" evidence="8">
    <location>
        <begin position="20"/>
        <end position="41"/>
    </location>
</feature>
<dbReference type="Pfam" id="PF00528">
    <property type="entry name" value="BPD_transp_1"/>
    <property type="match status" value="2"/>
</dbReference>
<feature type="transmembrane region" description="Helical" evidence="8">
    <location>
        <begin position="289"/>
        <end position="315"/>
    </location>
</feature>
<feature type="transmembrane region" description="Helical" evidence="8">
    <location>
        <begin position="335"/>
        <end position="356"/>
    </location>
</feature>
<comment type="subcellular location">
    <subcellularLocation>
        <location evidence="1">Cell inner membrane</location>
        <topology evidence="1">Multi-pass membrane protein</topology>
    </subcellularLocation>
    <subcellularLocation>
        <location evidence="8">Cell membrane</location>
        <topology evidence="8">Multi-pass membrane protein</topology>
    </subcellularLocation>
</comment>
<reference evidence="11" key="1">
    <citation type="journal article" date="2019" name="Int. J. Syst. Evol. Microbiol.">
        <title>The Global Catalogue of Microorganisms (GCM) 10K type strain sequencing project: providing services to taxonomists for standard genome sequencing and annotation.</title>
        <authorList>
            <consortium name="The Broad Institute Genomics Platform"/>
            <consortium name="The Broad Institute Genome Sequencing Center for Infectious Disease"/>
            <person name="Wu L."/>
            <person name="Ma J."/>
        </authorList>
    </citation>
    <scope>NUCLEOTIDE SEQUENCE [LARGE SCALE GENOMIC DNA]</scope>
    <source>
        <strain evidence="11">CGMCC 4.1641</strain>
    </source>
</reference>
<feature type="domain" description="ABC transmembrane type-1" evidence="9">
    <location>
        <begin position="60"/>
        <end position="263"/>
    </location>
</feature>
<feature type="transmembrane region" description="Helical" evidence="8">
    <location>
        <begin position="61"/>
        <end position="83"/>
    </location>
</feature>
<protein>
    <submittedName>
        <fullName evidence="10">ABC transporter permease</fullName>
    </submittedName>
</protein>
<dbReference type="Proteomes" id="UP001595755">
    <property type="component" value="Unassembled WGS sequence"/>
</dbReference>
<comment type="similarity">
    <text evidence="8">Belongs to the binding-protein-dependent transport system permease family.</text>
</comment>
<accession>A0ABV8S6U2</accession>
<gene>
    <name evidence="10" type="ORF">ACFO1S_07360</name>
</gene>
<dbReference type="RefSeq" id="WP_204604093.1">
    <property type="nucleotide sequence ID" value="NZ_JBHSED010000011.1"/>
</dbReference>
<evidence type="ECO:0000313" key="11">
    <source>
        <dbReference type="Proteomes" id="UP001595755"/>
    </source>
</evidence>
<dbReference type="InterPro" id="IPR000515">
    <property type="entry name" value="MetI-like"/>
</dbReference>
<feature type="transmembrane region" description="Helical" evidence="8">
    <location>
        <begin position="524"/>
        <end position="543"/>
    </location>
</feature>
<keyword evidence="2 8" id="KW-0813">Transport</keyword>
<name>A0ABV8S6U2_9BACL</name>
<keyword evidence="7 8" id="KW-0472">Membrane</keyword>
<evidence type="ECO:0000256" key="4">
    <source>
        <dbReference type="ARBA" id="ARBA00022519"/>
    </source>
</evidence>
<feature type="transmembrane region" description="Helical" evidence="8">
    <location>
        <begin position="149"/>
        <end position="170"/>
    </location>
</feature>
<evidence type="ECO:0000256" key="1">
    <source>
        <dbReference type="ARBA" id="ARBA00004429"/>
    </source>
</evidence>